<keyword evidence="4" id="KW-0175">Coiled coil</keyword>
<keyword evidence="8" id="KW-1185">Reference proteome</keyword>
<dbReference type="GO" id="GO:0006154">
    <property type="term" value="P:adenosine catabolic process"/>
    <property type="evidence" value="ECO:0007669"/>
    <property type="project" value="TreeGrafter"/>
</dbReference>
<dbReference type="EMBL" id="JAFIMR010000002">
    <property type="protein sequence ID" value="KAI1880609.1"/>
    <property type="molecule type" value="Genomic_DNA"/>
</dbReference>
<organism evidence="7 8">
    <name type="scientific">Neoarthrinium moseri</name>
    <dbReference type="NCBI Taxonomy" id="1658444"/>
    <lineage>
        <taxon>Eukaryota</taxon>
        <taxon>Fungi</taxon>
        <taxon>Dikarya</taxon>
        <taxon>Ascomycota</taxon>
        <taxon>Pezizomycotina</taxon>
        <taxon>Sordariomycetes</taxon>
        <taxon>Xylariomycetidae</taxon>
        <taxon>Amphisphaeriales</taxon>
        <taxon>Apiosporaceae</taxon>
        <taxon>Neoarthrinium</taxon>
    </lineage>
</organism>
<reference evidence="7" key="1">
    <citation type="submission" date="2021-03" db="EMBL/GenBank/DDBJ databases">
        <title>Revisited historic fungal species revealed as producer of novel bioactive compounds through whole genome sequencing and comparative genomics.</title>
        <authorList>
            <person name="Vignolle G.A."/>
            <person name="Hochenegger N."/>
            <person name="Mach R.L."/>
            <person name="Mach-Aigner A.R."/>
            <person name="Javad Rahimi M."/>
            <person name="Salim K.A."/>
            <person name="Chan C.M."/>
            <person name="Lim L.B.L."/>
            <person name="Cai F."/>
            <person name="Druzhinina I.S."/>
            <person name="U'Ren J.M."/>
            <person name="Derntl C."/>
        </authorList>
    </citation>
    <scope>NUCLEOTIDE SEQUENCE</scope>
    <source>
        <strain evidence="7">TUCIM 5799</strain>
    </source>
</reference>
<dbReference type="SUPFAM" id="SSF51556">
    <property type="entry name" value="Metallo-dependent hydrolases"/>
    <property type="match status" value="1"/>
</dbReference>
<comment type="caution">
    <text evidence="7">The sequence shown here is derived from an EMBL/GenBank/DDBJ whole genome shotgun (WGS) entry which is preliminary data.</text>
</comment>
<evidence type="ECO:0000313" key="8">
    <source>
        <dbReference type="Proteomes" id="UP000829685"/>
    </source>
</evidence>
<dbReference type="Gene3D" id="3.20.20.140">
    <property type="entry name" value="Metal-dependent hydrolases"/>
    <property type="match status" value="1"/>
</dbReference>
<feature type="domain" description="Adenosine deaminase" evidence="6">
    <location>
        <begin position="336"/>
        <end position="640"/>
    </location>
</feature>
<evidence type="ECO:0000256" key="4">
    <source>
        <dbReference type="SAM" id="Coils"/>
    </source>
</evidence>
<comment type="cofactor">
    <cofactor evidence="1">
        <name>Zn(2+)</name>
        <dbReference type="ChEBI" id="CHEBI:29105"/>
    </cofactor>
</comment>
<evidence type="ECO:0000313" key="7">
    <source>
        <dbReference type="EMBL" id="KAI1880609.1"/>
    </source>
</evidence>
<gene>
    <name evidence="7" type="ORF">JX265_000849</name>
</gene>
<dbReference type="InterPro" id="IPR032466">
    <property type="entry name" value="Metal_Hydrolase"/>
</dbReference>
<evidence type="ECO:0000256" key="2">
    <source>
        <dbReference type="ARBA" id="ARBA00022723"/>
    </source>
</evidence>
<keyword evidence="3" id="KW-0378">Hydrolase</keyword>
<dbReference type="PANTHER" id="PTHR11409">
    <property type="entry name" value="ADENOSINE DEAMINASE"/>
    <property type="match status" value="1"/>
</dbReference>
<evidence type="ECO:0000256" key="1">
    <source>
        <dbReference type="ARBA" id="ARBA00001947"/>
    </source>
</evidence>
<accession>A0A9P9WX33</accession>
<name>A0A9P9WX33_9PEZI</name>
<keyword evidence="2" id="KW-0479">Metal-binding</keyword>
<evidence type="ECO:0000256" key="3">
    <source>
        <dbReference type="ARBA" id="ARBA00022801"/>
    </source>
</evidence>
<dbReference type="GO" id="GO:0046872">
    <property type="term" value="F:metal ion binding"/>
    <property type="evidence" value="ECO:0007669"/>
    <property type="project" value="UniProtKB-KW"/>
</dbReference>
<dbReference type="PANTHER" id="PTHR11409:SF37">
    <property type="entry name" value="ADENOSINE DEAMINASE DOMAIN-CONTAINING PROTEIN"/>
    <property type="match status" value="1"/>
</dbReference>
<dbReference type="AlphaFoldDB" id="A0A9P9WX33"/>
<sequence length="716" mass="83412">MGTLCSKVDKDLDPEKPHRKLVSHHRAEHHNMASKKRVEKDLVISRYVQAAGTKLDSLRDSVQPVFYDRSDTRKSADGGELGPRDQEPEYFRDRDEIVNRGRSIGFDYALTEGASGDEKHAKNLLDIVRRNDELVYYGDEKLEGYGGQMHRRFAGDHYLTNADLMENTALFHVATQTPKGAHLHIHFNSCLLPHVLLDIATDMDHMYISSDLPLTSAHNLDRCEIQFLVRNQKTVEKERDQLLEAERTRLSNANLTRENIESEQSSLFSRNYLTDGARQWMKFKTFRDQWGEIQEQWHHKSQMKRFSNLSSGERWSSRNWLVSKLVFNEHEAFNIHQTSEGAWEKFNGRTRMMKGLFNYKTAFTRYTRAFLEELAADKIQYAEIRPNFMKTNQIWEDSGEKQLTNEDTMDIIVNTWKDFNQERPNSLAGLKVIYCTPRSFANHLVEYALDECLKFKTGKYADYIAGFDLVGEESKGKPLKEFIPQFLEFKRKCRDARVTIPFLFHCGETLELGGDTDGNLVDALLLDSKRIGHGFALARKPYLIAEFKKRNICLEVCPISNEVLGLTPRMNGHAMYDLLANSVHCTISSDNGTLFRSTLSHDFYQVMVGSKDMNLHGWRQLIEWSIDHSSLNPDEYKRLRAMWEPRWDHYVRWINHTFKGIELIREFEAPKKGKDESDQDHKARVQTEKTRHETVLREQKQKWRDFVAQLPSIPMK</sequence>
<feature type="compositionally biased region" description="Basic residues" evidence="5">
    <location>
        <begin position="17"/>
        <end position="35"/>
    </location>
</feature>
<dbReference type="Proteomes" id="UP000829685">
    <property type="component" value="Unassembled WGS sequence"/>
</dbReference>
<feature type="coiled-coil region" evidence="4">
    <location>
        <begin position="225"/>
        <end position="263"/>
    </location>
</feature>
<feature type="region of interest" description="Disordered" evidence="5">
    <location>
        <begin position="1"/>
        <end position="36"/>
    </location>
</feature>
<feature type="region of interest" description="Disordered" evidence="5">
    <location>
        <begin position="670"/>
        <end position="694"/>
    </location>
</feature>
<evidence type="ECO:0000256" key="5">
    <source>
        <dbReference type="SAM" id="MobiDB-lite"/>
    </source>
</evidence>
<dbReference type="Pfam" id="PF00962">
    <property type="entry name" value="A_deaminase"/>
    <property type="match status" value="1"/>
</dbReference>
<feature type="region of interest" description="Disordered" evidence="5">
    <location>
        <begin position="69"/>
        <end position="94"/>
    </location>
</feature>
<dbReference type="InterPro" id="IPR001365">
    <property type="entry name" value="A_deaminase_dom"/>
</dbReference>
<evidence type="ECO:0000259" key="6">
    <source>
        <dbReference type="Pfam" id="PF00962"/>
    </source>
</evidence>
<dbReference type="GO" id="GO:0046103">
    <property type="term" value="P:inosine biosynthetic process"/>
    <property type="evidence" value="ECO:0007669"/>
    <property type="project" value="TreeGrafter"/>
</dbReference>
<feature type="compositionally biased region" description="Basic and acidic residues" evidence="5">
    <location>
        <begin position="7"/>
        <end position="16"/>
    </location>
</feature>
<dbReference type="InterPro" id="IPR006330">
    <property type="entry name" value="Ado/ade_deaminase"/>
</dbReference>
<proteinExistence type="predicted"/>
<protein>
    <recommendedName>
        <fullName evidence="6">Adenosine deaminase domain-containing protein</fullName>
    </recommendedName>
</protein>
<dbReference type="GO" id="GO:0004000">
    <property type="term" value="F:adenosine deaminase activity"/>
    <property type="evidence" value="ECO:0007669"/>
    <property type="project" value="TreeGrafter"/>
</dbReference>